<name>A0A8S1H7N7_9PELO</name>
<dbReference type="EMBL" id="CAJGYM010000020">
    <property type="protein sequence ID" value="CAD6191307.1"/>
    <property type="molecule type" value="Genomic_DNA"/>
</dbReference>
<reference evidence="1" key="1">
    <citation type="submission" date="2020-10" db="EMBL/GenBank/DDBJ databases">
        <authorList>
            <person name="Kikuchi T."/>
        </authorList>
    </citation>
    <scope>NUCLEOTIDE SEQUENCE</scope>
    <source>
        <strain evidence="1">NKZ352</strain>
    </source>
</reference>
<gene>
    <name evidence="1" type="ORF">CAUJ_LOCUS7226</name>
</gene>
<dbReference type="Proteomes" id="UP000835052">
    <property type="component" value="Unassembled WGS sequence"/>
</dbReference>
<organism evidence="1 2">
    <name type="scientific">Caenorhabditis auriculariae</name>
    <dbReference type="NCBI Taxonomy" id="2777116"/>
    <lineage>
        <taxon>Eukaryota</taxon>
        <taxon>Metazoa</taxon>
        <taxon>Ecdysozoa</taxon>
        <taxon>Nematoda</taxon>
        <taxon>Chromadorea</taxon>
        <taxon>Rhabditida</taxon>
        <taxon>Rhabditina</taxon>
        <taxon>Rhabditomorpha</taxon>
        <taxon>Rhabditoidea</taxon>
        <taxon>Rhabditidae</taxon>
        <taxon>Peloderinae</taxon>
        <taxon>Caenorhabditis</taxon>
    </lineage>
</organism>
<accession>A0A8S1H7N7</accession>
<protein>
    <submittedName>
        <fullName evidence="1">Uncharacterized protein</fullName>
    </submittedName>
</protein>
<proteinExistence type="predicted"/>
<dbReference type="OrthoDB" id="10037617at2759"/>
<evidence type="ECO:0000313" key="1">
    <source>
        <dbReference type="EMBL" id="CAD6191307.1"/>
    </source>
</evidence>
<evidence type="ECO:0000313" key="2">
    <source>
        <dbReference type="Proteomes" id="UP000835052"/>
    </source>
</evidence>
<comment type="caution">
    <text evidence="1">The sequence shown here is derived from an EMBL/GenBank/DDBJ whole genome shotgun (WGS) entry which is preliminary data.</text>
</comment>
<keyword evidence="2" id="KW-1185">Reference proteome</keyword>
<sequence length="113" mass="13068">MPLPITFIFATFVINMEDSSRKRTEEEQNELFGPTLAIPFIDERRLPPLTHSGLSLLLSMFLATAWNTVSELQHKNRYLLSAARHNWMDYAQKNETKDRKTMLSTCSTTSLNF</sequence>
<dbReference type="AlphaFoldDB" id="A0A8S1H7N7"/>